<dbReference type="AlphaFoldDB" id="A0A3N2R4H4"/>
<reference evidence="2 3" key="1">
    <citation type="submission" date="2018-10" db="EMBL/GenBank/DDBJ databases">
        <title>Histidinibacterium lentulum gen. nov., sp. nov., a marine bacterium from the culture broth of Picochlorum sp. 122.</title>
        <authorList>
            <person name="Wang G."/>
        </authorList>
    </citation>
    <scope>NUCLEOTIDE SEQUENCE [LARGE SCALE GENOMIC DNA]</scope>
    <source>
        <strain evidence="2 3">B17</strain>
    </source>
</reference>
<sequence length="189" mass="20191">MTMAFLDGPSGLVRAAPAVRGDRVTIDETLWGYVVRAEARHAGAAWLARRLAFLVASAAVVLIGYMWLLPGAGSPLGKVGATGLLTGFAGLALWLAGRGFAPETHVDLRLKEVREVLRDIDGRTRLVGRTAFADIGGVHIDRFGQPAGQGRLVLRWRNTGRKMTVAAGSETVLAALRDRIGRDLLQGNV</sequence>
<name>A0A3N2R4H4_9RHOB</name>
<organism evidence="2 3">
    <name type="scientific">Histidinibacterium lentulum</name>
    <dbReference type="NCBI Taxonomy" id="2480588"/>
    <lineage>
        <taxon>Bacteria</taxon>
        <taxon>Pseudomonadati</taxon>
        <taxon>Pseudomonadota</taxon>
        <taxon>Alphaproteobacteria</taxon>
        <taxon>Rhodobacterales</taxon>
        <taxon>Paracoccaceae</taxon>
        <taxon>Histidinibacterium</taxon>
    </lineage>
</organism>
<evidence type="ECO:0000313" key="3">
    <source>
        <dbReference type="Proteomes" id="UP000268016"/>
    </source>
</evidence>
<feature type="transmembrane region" description="Helical" evidence="1">
    <location>
        <begin position="81"/>
        <end position="101"/>
    </location>
</feature>
<accession>A0A3N2R4H4</accession>
<dbReference type="Proteomes" id="UP000268016">
    <property type="component" value="Unassembled WGS sequence"/>
</dbReference>
<dbReference type="OrthoDB" id="7867991at2"/>
<keyword evidence="1" id="KW-1133">Transmembrane helix</keyword>
<keyword evidence="1" id="KW-0812">Transmembrane</keyword>
<evidence type="ECO:0000313" key="2">
    <source>
        <dbReference type="EMBL" id="ROU02384.1"/>
    </source>
</evidence>
<dbReference type="EMBL" id="RDRB01000004">
    <property type="protein sequence ID" value="ROU02384.1"/>
    <property type="molecule type" value="Genomic_DNA"/>
</dbReference>
<keyword evidence="1" id="KW-0472">Membrane</keyword>
<proteinExistence type="predicted"/>
<protein>
    <submittedName>
        <fullName evidence="2">Uncharacterized protein</fullName>
    </submittedName>
</protein>
<gene>
    <name evidence="2" type="ORF">EAT49_08555</name>
</gene>
<comment type="caution">
    <text evidence="2">The sequence shown here is derived from an EMBL/GenBank/DDBJ whole genome shotgun (WGS) entry which is preliminary data.</text>
</comment>
<keyword evidence="3" id="KW-1185">Reference proteome</keyword>
<dbReference type="RefSeq" id="WP_123641903.1">
    <property type="nucleotide sequence ID" value="NZ_ML119084.1"/>
</dbReference>
<feature type="transmembrane region" description="Helical" evidence="1">
    <location>
        <begin position="51"/>
        <end position="69"/>
    </location>
</feature>
<evidence type="ECO:0000256" key="1">
    <source>
        <dbReference type="SAM" id="Phobius"/>
    </source>
</evidence>